<dbReference type="Proteomes" id="UP001049518">
    <property type="component" value="Chromosome"/>
</dbReference>
<proteinExistence type="predicted"/>
<reference evidence="1" key="1">
    <citation type="submission" date="2020-07" db="EMBL/GenBank/DDBJ databases">
        <authorList>
            <person name="Tarantini F.S."/>
            <person name="Hong K.W."/>
            <person name="Chan K.G."/>
        </authorList>
    </citation>
    <scope>NUCLEOTIDE SEQUENCE</scope>
    <source>
        <strain evidence="1">32-07</strain>
    </source>
</reference>
<dbReference type="EMBL" id="CP059572">
    <property type="protein sequence ID" value="QXJ20535.1"/>
    <property type="molecule type" value="Genomic_DNA"/>
</dbReference>
<keyword evidence="2" id="KW-1185">Reference proteome</keyword>
<organism evidence="1 2">
    <name type="scientific">Actinomadura graeca</name>
    <dbReference type="NCBI Taxonomy" id="2750812"/>
    <lineage>
        <taxon>Bacteria</taxon>
        <taxon>Bacillati</taxon>
        <taxon>Actinomycetota</taxon>
        <taxon>Actinomycetes</taxon>
        <taxon>Streptosporangiales</taxon>
        <taxon>Thermomonosporaceae</taxon>
        <taxon>Actinomadura</taxon>
    </lineage>
</organism>
<name>A0ABX8QPK7_9ACTN</name>
<sequence>MGQFYTNLYRGVLTEAEADHVAAPPGGFVERASAGVLDARLFCARAPVAFDSSLRRTSTTVSSRSAVVM</sequence>
<protein>
    <submittedName>
        <fullName evidence="1">Uncharacterized protein</fullName>
    </submittedName>
</protein>
<evidence type="ECO:0000313" key="2">
    <source>
        <dbReference type="Proteomes" id="UP001049518"/>
    </source>
</evidence>
<evidence type="ECO:0000313" key="1">
    <source>
        <dbReference type="EMBL" id="QXJ20535.1"/>
    </source>
</evidence>
<gene>
    <name evidence="1" type="ORF">AGRA3207_001264</name>
</gene>
<dbReference type="RefSeq" id="WP_231333610.1">
    <property type="nucleotide sequence ID" value="NZ_CP059572.1"/>
</dbReference>
<accession>A0ABX8QPK7</accession>